<evidence type="ECO:0000256" key="3">
    <source>
        <dbReference type="SAM" id="MobiDB-lite"/>
    </source>
</evidence>
<feature type="domain" description="Bacterial Ig-like" evidence="5">
    <location>
        <begin position="402"/>
        <end position="487"/>
    </location>
</feature>
<dbReference type="EMBL" id="JADBEM010000001">
    <property type="protein sequence ID" value="MBE1603927.1"/>
    <property type="molecule type" value="Genomic_DNA"/>
</dbReference>
<evidence type="ECO:0000259" key="6">
    <source>
        <dbReference type="Pfam" id="PF25390"/>
    </source>
</evidence>
<dbReference type="Gene3D" id="2.130.10.30">
    <property type="entry name" value="Regulator of chromosome condensation 1/beta-lactamase-inhibitor protein II"/>
    <property type="match status" value="2"/>
</dbReference>
<dbReference type="SUPFAM" id="SSF50985">
    <property type="entry name" value="RCC1/BLIP-II"/>
    <property type="match status" value="2"/>
</dbReference>
<dbReference type="PROSITE" id="PS50012">
    <property type="entry name" value="RCC1_3"/>
    <property type="match status" value="7"/>
</dbReference>
<dbReference type="InterPro" id="IPR013783">
    <property type="entry name" value="Ig-like_fold"/>
</dbReference>
<feature type="region of interest" description="Disordered" evidence="3">
    <location>
        <begin position="593"/>
        <end position="629"/>
    </location>
</feature>
<dbReference type="Gene3D" id="2.60.40.10">
    <property type="entry name" value="Immunoglobulins"/>
    <property type="match status" value="1"/>
</dbReference>
<proteinExistence type="predicted"/>
<feature type="chain" id="PRO_5038000946" evidence="4">
    <location>
        <begin position="23"/>
        <end position="629"/>
    </location>
</feature>
<dbReference type="PRINTS" id="PR00633">
    <property type="entry name" value="RCCNDNSATION"/>
</dbReference>
<dbReference type="Proteomes" id="UP000638648">
    <property type="component" value="Unassembled WGS sequence"/>
</dbReference>
<keyword evidence="9" id="KW-1185">Reference proteome</keyword>
<dbReference type="GO" id="GO:0004553">
    <property type="term" value="F:hydrolase activity, hydrolyzing O-glycosyl compounds"/>
    <property type="evidence" value="ECO:0007669"/>
    <property type="project" value="InterPro"/>
</dbReference>
<dbReference type="InterPro" id="IPR032109">
    <property type="entry name" value="Big_3_5"/>
</dbReference>
<protein>
    <submittedName>
        <fullName evidence="8">Repeat protein (TIGR01451 family)</fullName>
    </submittedName>
</protein>
<evidence type="ECO:0000259" key="7">
    <source>
        <dbReference type="Pfam" id="PF25549"/>
    </source>
</evidence>
<comment type="caution">
    <text evidence="8">The sequence shown here is derived from an EMBL/GenBank/DDBJ whole genome shotgun (WGS) entry which is preliminary data.</text>
</comment>
<feature type="domain" description="RCC1-like" evidence="6">
    <location>
        <begin position="30"/>
        <end position="388"/>
    </location>
</feature>
<feature type="region of interest" description="Disordered" evidence="3">
    <location>
        <begin position="390"/>
        <end position="411"/>
    </location>
</feature>
<name>A0A927MV85_9ACTN</name>
<dbReference type="PANTHER" id="PTHR45982">
    <property type="entry name" value="REGULATOR OF CHROMOSOME CONDENSATION"/>
    <property type="match status" value="1"/>
</dbReference>
<dbReference type="Pfam" id="PF25390">
    <property type="entry name" value="WD40_RLD"/>
    <property type="match status" value="1"/>
</dbReference>
<dbReference type="RefSeq" id="WP_192748618.1">
    <property type="nucleotide sequence ID" value="NZ_BAABJL010000256.1"/>
</dbReference>
<dbReference type="PROSITE" id="PS00626">
    <property type="entry name" value="RCC1_2"/>
    <property type="match status" value="4"/>
</dbReference>
<dbReference type="InterPro" id="IPR000408">
    <property type="entry name" value="Reg_chr_condens"/>
</dbReference>
<dbReference type="NCBIfam" id="TIGR01451">
    <property type="entry name" value="B_ant_repeat"/>
    <property type="match status" value="1"/>
</dbReference>
<dbReference type="GO" id="GO:0005975">
    <property type="term" value="P:carbohydrate metabolic process"/>
    <property type="evidence" value="ECO:0007669"/>
    <property type="project" value="UniProtKB-ARBA"/>
</dbReference>
<dbReference type="InterPro" id="IPR057687">
    <property type="entry name" value="DUF7927"/>
</dbReference>
<dbReference type="InterPro" id="IPR012291">
    <property type="entry name" value="CBM2_carb-bd_dom_sf"/>
</dbReference>
<dbReference type="AlphaFoldDB" id="A0A927MV85"/>
<evidence type="ECO:0000259" key="5">
    <source>
        <dbReference type="Pfam" id="PF16640"/>
    </source>
</evidence>
<evidence type="ECO:0000256" key="2">
    <source>
        <dbReference type="ARBA" id="ARBA00022737"/>
    </source>
</evidence>
<reference evidence="8" key="1">
    <citation type="submission" date="2020-10" db="EMBL/GenBank/DDBJ databases">
        <title>Sequencing the genomes of 1000 actinobacteria strains.</title>
        <authorList>
            <person name="Klenk H.-P."/>
        </authorList>
    </citation>
    <scope>NUCLEOTIDE SEQUENCE</scope>
    <source>
        <strain evidence="8">DSM 45354</strain>
    </source>
</reference>
<evidence type="ECO:0000256" key="4">
    <source>
        <dbReference type="SAM" id="SignalP"/>
    </source>
</evidence>
<dbReference type="GO" id="GO:0030247">
    <property type="term" value="F:polysaccharide binding"/>
    <property type="evidence" value="ECO:0007669"/>
    <property type="project" value="InterPro"/>
</dbReference>
<keyword evidence="2" id="KW-0677">Repeat</keyword>
<dbReference type="InterPro" id="IPR047589">
    <property type="entry name" value="DUF11_rpt"/>
</dbReference>
<evidence type="ECO:0000313" key="9">
    <source>
        <dbReference type="Proteomes" id="UP000638648"/>
    </source>
</evidence>
<keyword evidence="1" id="KW-0344">Guanine-nucleotide releasing factor</keyword>
<dbReference type="Pfam" id="PF25549">
    <property type="entry name" value="DUF7927"/>
    <property type="match status" value="1"/>
</dbReference>
<dbReference type="InterPro" id="IPR058923">
    <property type="entry name" value="RCC1-like_dom"/>
</dbReference>
<dbReference type="Pfam" id="PF16640">
    <property type="entry name" value="Big_3_5"/>
    <property type="match status" value="1"/>
</dbReference>
<keyword evidence="4" id="KW-0732">Signal</keyword>
<evidence type="ECO:0000256" key="1">
    <source>
        <dbReference type="ARBA" id="ARBA00022658"/>
    </source>
</evidence>
<sequence>MSAVLAMVCLVGGLMAAPPAVAAPGADLALAWGYNTAGQLGDGTTTNRTTPVETALPEGVTVTQISAGDRHGLALTSDGRVLAWGSNSNGQLGDGTTTNRTTPVEVALPEGVTVTQVSAGSFHSLAVTSDGRVLAWGSNVYGQLGDGTTTNRTTTVEVALPEGVTVTQVSAGSFHSLAVTSDGRVLAWGYNGRGELGDGTTTDRTTPVEVALPEGVTVTQVSAGVNEFSLAVTSEGRVLAWGHNGYGPLGDGTTTDRATPVETALPEGVTVTQVSAGFDHSIAVTSDGRVLAWGGNHYGQLGDGTTTDRTTPVEVALPEGVTVTQVSAGVHRFSLTATSDGGVLAWGWNVDGQLGDGTTTDRTTPVEVALAEGVIVTQISAGGLHSLALAQPPPRASSSTSLTAEPAEAAPGEEVALTATVTCTDGTPTGTVTFLDGETTIGAAPVGDNGTATLTTTPSEGEHQITARYEGNGCLPSTSEAVTVTITAEPGPGELTVETATQSTARPGERVTYRIEITNTGDTTLTDAQVTDDLSDVRAHSTITDRPHATNGTITPSRDSFTWTGTLAPDESAVITFTVRARKPGVMENTLTWDGGSDRTSTTISLSHAGEHGGEHCRKHPGAPTAHCA</sequence>
<organism evidence="8 9">
    <name type="scientific">Actinopolymorpha pittospori</name>
    <dbReference type="NCBI Taxonomy" id="648752"/>
    <lineage>
        <taxon>Bacteria</taxon>
        <taxon>Bacillati</taxon>
        <taxon>Actinomycetota</taxon>
        <taxon>Actinomycetes</taxon>
        <taxon>Propionibacteriales</taxon>
        <taxon>Actinopolymorphaceae</taxon>
        <taxon>Actinopolymorpha</taxon>
    </lineage>
</organism>
<dbReference type="Gene3D" id="2.60.40.290">
    <property type="match status" value="1"/>
</dbReference>
<gene>
    <name evidence="8" type="ORF">HEB94_000775</name>
</gene>
<dbReference type="PANTHER" id="PTHR45982:SF1">
    <property type="entry name" value="REGULATOR OF CHROMOSOME CONDENSATION"/>
    <property type="match status" value="1"/>
</dbReference>
<dbReference type="GO" id="GO:0005085">
    <property type="term" value="F:guanyl-nucleotide exchange factor activity"/>
    <property type="evidence" value="ECO:0007669"/>
    <property type="project" value="TreeGrafter"/>
</dbReference>
<dbReference type="GO" id="GO:0005737">
    <property type="term" value="C:cytoplasm"/>
    <property type="evidence" value="ECO:0007669"/>
    <property type="project" value="TreeGrafter"/>
</dbReference>
<dbReference type="InterPro" id="IPR051553">
    <property type="entry name" value="Ran_GTPase-activating"/>
</dbReference>
<accession>A0A927MV85</accession>
<dbReference type="InterPro" id="IPR009091">
    <property type="entry name" value="RCC1/BLIP-II"/>
</dbReference>
<feature type="domain" description="DUF7927" evidence="7">
    <location>
        <begin position="498"/>
        <end position="596"/>
    </location>
</feature>
<feature type="signal peptide" evidence="4">
    <location>
        <begin position="1"/>
        <end position="22"/>
    </location>
</feature>
<evidence type="ECO:0000313" key="8">
    <source>
        <dbReference type="EMBL" id="MBE1603927.1"/>
    </source>
</evidence>